<sequence>MENTVYIQMKRRLTINKSSSMKLGEMAQIIAPERMKDLHQMVVLSKTSDIEKKFIVLDVMTVISKITSRYPDSDIQVIGPSETIIELVEKRRSVPSFLFVLVWLLLFVGSGLAIMNFHEETSMQTMHQKIYWMMTGKINSTPYIVQIPYSLGLGLGMILFFNHLFKKRINKEPSPLEIEMFNYQQDLDQYVVLNKHKESTKYSDDH</sequence>
<evidence type="ECO:0000313" key="3">
    <source>
        <dbReference type="EMBL" id="RST61340.1"/>
    </source>
</evidence>
<keyword evidence="1" id="KW-0472">Membrane</keyword>
<protein>
    <submittedName>
        <fullName evidence="3">Stage V sporulation protein AA</fullName>
    </submittedName>
</protein>
<dbReference type="InterPro" id="IPR038548">
    <property type="entry name" value="SporV_AA_N_sf"/>
</dbReference>
<dbReference type="Gene3D" id="2.60.480.10">
    <property type="entry name" value="eubacterium ventriosum atcc domain"/>
    <property type="match status" value="1"/>
</dbReference>
<dbReference type="OrthoDB" id="9782754at2"/>
<dbReference type="AlphaFoldDB" id="A0A429XD33"/>
<keyword evidence="1" id="KW-0812">Transmembrane</keyword>
<feature type="domain" description="Stage V sporulation protein AA" evidence="2">
    <location>
        <begin position="2"/>
        <end position="90"/>
    </location>
</feature>
<evidence type="ECO:0000259" key="2">
    <source>
        <dbReference type="Pfam" id="PF12164"/>
    </source>
</evidence>
<reference evidence="3 4" key="1">
    <citation type="submission" date="2018-12" db="EMBL/GenBank/DDBJ databases">
        <authorList>
            <person name="Sun L."/>
            <person name="Chen Z."/>
        </authorList>
    </citation>
    <scope>NUCLEOTIDE SEQUENCE [LARGE SCALE GENOMIC DNA]</scope>
    <source>
        <strain evidence="3 4">LMG 29736</strain>
    </source>
</reference>
<name>A0A429XD33_SIMTE</name>
<dbReference type="Pfam" id="PF12164">
    <property type="entry name" value="SporV_AA"/>
    <property type="match status" value="1"/>
</dbReference>
<evidence type="ECO:0000256" key="1">
    <source>
        <dbReference type="SAM" id="Phobius"/>
    </source>
</evidence>
<gene>
    <name evidence="3" type="ORF">D5F11_000165</name>
</gene>
<accession>A0A429XD33</accession>
<dbReference type="Proteomes" id="UP000287296">
    <property type="component" value="Unassembled WGS sequence"/>
</dbReference>
<evidence type="ECO:0000313" key="4">
    <source>
        <dbReference type="Proteomes" id="UP000287296"/>
    </source>
</evidence>
<keyword evidence="1" id="KW-1133">Transmembrane helix</keyword>
<proteinExistence type="predicted"/>
<feature type="transmembrane region" description="Helical" evidence="1">
    <location>
        <begin position="143"/>
        <end position="165"/>
    </location>
</feature>
<dbReference type="EMBL" id="QYTW02000001">
    <property type="protein sequence ID" value="RST61340.1"/>
    <property type="molecule type" value="Genomic_DNA"/>
</dbReference>
<comment type="caution">
    <text evidence="3">The sequence shown here is derived from an EMBL/GenBank/DDBJ whole genome shotgun (WGS) entry which is preliminary data.</text>
</comment>
<dbReference type="RefSeq" id="WP_120115071.1">
    <property type="nucleotide sequence ID" value="NZ_QYTW02000001.1"/>
</dbReference>
<feature type="transmembrane region" description="Helical" evidence="1">
    <location>
        <begin position="97"/>
        <end position="117"/>
    </location>
</feature>
<organism evidence="3 4">
    <name type="scientific">Siminovitchia terrae</name>
    <name type="common">Bacillus terrae</name>
    <dbReference type="NCBI Taxonomy" id="1914933"/>
    <lineage>
        <taxon>Bacteria</taxon>
        <taxon>Bacillati</taxon>
        <taxon>Bacillota</taxon>
        <taxon>Bacilli</taxon>
        <taxon>Bacillales</taxon>
        <taxon>Bacillaceae</taxon>
        <taxon>Siminovitchia</taxon>
    </lineage>
</organism>
<dbReference type="InterPro" id="IPR021997">
    <property type="entry name" value="SporV_AA"/>
</dbReference>